<reference evidence="5 6" key="1">
    <citation type="submission" date="2019-09" db="EMBL/GenBank/DDBJ databases">
        <title>Draft genome sequence of various Type strains from the CCUG.</title>
        <authorList>
            <person name="Pineiro-Iglesias B."/>
            <person name="Tunovic T."/>
            <person name="Unosson C."/>
            <person name="Inganas E."/>
            <person name="Ohlen M."/>
            <person name="Cardew S."/>
            <person name="Jensie-Markopoulos S."/>
            <person name="Salva-Serra F."/>
            <person name="Jaen-Luchoro D."/>
            <person name="Karlsson R."/>
            <person name="Svensson-Stadler L."/>
            <person name="Chun J."/>
            <person name="Moore E."/>
        </authorList>
    </citation>
    <scope>NUCLEOTIDE SEQUENCE [LARGE SCALE GENOMIC DNA]</scope>
    <source>
        <strain evidence="5 6">CCUG 53682T</strain>
    </source>
</reference>
<organism evidence="5 6">
    <name type="scientific">Morganella psychrotolerans</name>
    <dbReference type="NCBI Taxonomy" id="368603"/>
    <lineage>
        <taxon>Bacteria</taxon>
        <taxon>Pseudomonadati</taxon>
        <taxon>Pseudomonadota</taxon>
        <taxon>Gammaproteobacteria</taxon>
        <taxon>Enterobacterales</taxon>
        <taxon>Morganellaceae</taxon>
        <taxon>Morganella</taxon>
    </lineage>
</organism>
<dbReference type="InterPro" id="IPR025877">
    <property type="entry name" value="MobA-like_NTP_Trfase"/>
</dbReference>
<dbReference type="SUPFAM" id="SSF53448">
    <property type="entry name" value="Nucleotide-diphospho-sugar transferases"/>
    <property type="match status" value="1"/>
</dbReference>
<dbReference type="Pfam" id="PF12804">
    <property type="entry name" value="NTP_transf_3"/>
    <property type="match status" value="1"/>
</dbReference>
<dbReference type="OrthoDB" id="9788272at2"/>
<keyword evidence="2" id="KW-0548">Nucleotidyltransferase</keyword>
<name>A0A5M9QYU0_9GAMM</name>
<feature type="domain" description="MobA-like NTP transferase" evidence="4">
    <location>
        <begin position="3"/>
        <end position="108"/>
    </location>
</feature>
<sequence length="232" mass="26452">MNAIILAAGLGSRFGDITKTTHKALLPIGGIPNIERTIQYLLEFGINEIVIVTGHLAHQFKYLEEKYSCTLIHNEHYEKYNNIYSFCKITNYLSDTIVIDADVVLLKNIFIKSDSSLYYTVKRTTPESEWIPILNEKGFIDRIEIKEPTAPSLLGVSYWKKSESTKILDALSQFNDDVSLNNAKLYWDNIPMSIIKELNMKTHEVSSYFAGEMDNIDNYNDISKLALTIKAL</sequence>
<dbReference type="Gene3D" id="3.90.550.10">
    <property type="entry name" value="Spore Coat Polysaccharide Biosynthesis Protein SpsA, Chain A"/>
    <property type="match status" value="1"/>
</dbReference>
<evidence type="ECO:0000259" key="4">
    <source>
        <dbReference type="Pfam" id="PF12804"/>
    </source>
</evidence>
<protein>
    <submittedName>
        <fullName evidence="5">NTP transferase domain-containing protein</fullName>
    </submittedName>
</protein>
<keyword evidence="3" id="KW-0460">Magnesium</keyword>
<evidence type="ECO:0000256" key="1">
    <source>
        <dbReference type="ARBA" id="ARBA00022679"/>
    </source>
</evidence>
<gene>
    <name evidence="5" type="ORF">F4V73_17180</name>
</gene>
<dbReference type="GO" id="GO:0016779">
    <property type="term" value="F:nucleotidyltransferase activity"/>
    <property type="evidence" value="ECO:0007669"/>
    <property type="project" value="UniProtKB-KW"/>
</dbReference>
<dbReference type="InterPro" id="IPR017189">
    <property type="entry name" value="CTP-phospocholine_CTT"/>
</dbReference>
<evidence type="ECO:0000256" key="3">
    <source>
        <dbReference type="ARBA" id="ARBA00022842"/>
    </source>
</evidence>
<dbReference type="Proteomes" id="UP000322181">
    <property type="component" value="Unassembled WGS sequence"/>
</dbReference>
<keyword evidence="1 5" id="KW-0808">Transferase</keyword>
<dbReference type="RefSeq" id="WP_067369183.1">
    <property type="nucleotide sequence ID" value="NZ_BAAAFS010000006.1"/>
</dbReference>
<dbReference type="CDD" id="cd02523">
    <property type="entry name" value="PC_cytidylyltransferase"/>
    <property type="match status" value="1"/>
</dbReference>
<accession>A0A5M9QYU0</accession>
<comment type="caution">
    <text evidence="5">The sequence shown here is derived from an EMBL/GenBank/DDBJ whole genome shotgun (WGS) entry which is preliminary data.</text>
</comment>
<dbReference type="InterPro" id="IPR029044">
    <property type="entry name" value="Nucleotide-diphossugar_trans"/>
</dbReference>
<dbReference type="PANTHER" id="PTHR43584:SF5">
    <property type="entry name" value="PROTEIN LICC"/>
    <property type="match status" value="1"/>
</dbReference>
<evidence type="ECO:0000313" key="6">
    <source>
        <dbReference type="Proteomes" id="UP000322181"/>
    </source>
</evidence>
<dbReference type="InterPro" id="IPR050065">
    <property type="entry name" value="GlmU-like"/>
</dbReference>
<dbReference type="PIRSF" id="PIRSF037382">
    <property type="entry name" value="CCT_LicC"/>
    <property type="match status" value="1"/>
</dbReference>
<dbReference type="EMBL" id="VXKB01000007">
    <property type="protein sequence ID" value="KAA8713237.1"/>
    <property type="molecule type" value="Genomic_DNA"/>
</dbReference>
<evidence type="ECO:0000256" key="2">
    <source>
        <dbReference type="ARBA" id="ARBA00022695"/>
    </source>
</evidence>
<evidence type="ECO:0000313" key="5">
    <source>
        <dbReference type="EMBL" id="KAA8713237.1"/>
    </source>
</evidence>
<dbReference type="AlphaFoldDB" id="A0A5M9QYU0"/>
<dbReference type="PANTHER" id="PTHR43584">
    <property type="entry name" value="NUCLEOTIDYL TRANSFERASE"/>
    <property type="match status" value="1"/>
</dbReference>
<proteinExistence type="predicted"/>